<dbReference type="STRING" id="797419.SAMN05216556_10357"/>
<dbReference type="RefSeq" id="WP_073214748.1">
    <property type="nucleotide sequence ID" value="NZ_FNNS01000003.1"/>
</dbReference>
<evidence type="ECO:0000313" key="2">
    <source>
        <dbReference type="EMBL" id="SHI52349.1"/>
    </source>
</evidence>
<dbReference type="OrthoDB" id="1144182at2"/>
<name>A0A1M6BUE1_9FLAO</name>
<keyword evidence="3" id="KW-1185">Reference proteome</keyword>
<feature type="transmembrane region" description="Helical" evidence="1">
    <location>
        <begin position="74"/>
        <end position="95"/>
    </location>
</feature>
<sequence>MFDDLTKSLHDVTDKIEDFGLSTVEYYKLRLFKSSMKGAISLVNLLVFGSLSLFVLLFLSIGAAMWLGTFFEEGYVGFLLIGALYGVALICMFVFGRKIIERKMLQKSSGLFYDEDDIDPKEAAQREIADFVARRKEETILNDTLEEETVSR</sequence>
<gene>
    <name evidence="2" type="ORF">SAMN04487908_10357</name>
</gene>
<protein>
    <recommendedName>
        <fullName evidence="4">Holin-X, holin superfamily III</fullName>
    </recommendedName>
</protein>
<evidence type="ECO:0000256" key="1">
    <source>
        <dbReference type="SAM" id="Phobius"/>
    </source>
</evidence>
<keyword evidence="1" id="KW-1133">Transmembrane helix</keyword>
<accession>A0A1M6BUE1</accession>
<proteinExistence type="predicted"/>
<dbReference type="Proteomes" id="UP000184172">
    <property type="component" value="Unassembled WGS sequence"/>
</dbReference>
<dbReference type="AlphaFoldDB" id="A0A1M6BUE1"/>
<reference evidence="3" key="1">
    <citation type="submission" date="2016-11" db="EMBL/GenBank/DDBJ databases">
        <authorList>
            <person name="Varghese N."/>
            <person name="Submissions S."/>
        </authorList>
    </citation>
    <scope>NUCLEOTIDE SEQUENCE [LARGE SCALE GENOMIC DNA]</scope>
    <source>
        <strain evidence="3">DSM 26349</strain>
    </source>
</reference>
<keyword evidence="1" id="KW-0812">Transmembrane</keyword>
<dbReference type="EMBL" id="FQYV01000003">
    <property type="protein sequence ID" value="SHI52349.1"/>
    <property type="molecule type" value="Genomic_DNA"/>
</dbReference>
<feature type="transmembrane region" description="Helical" evidence="1">
    <location>
        <begin position="42"/>
        <end position="68"/>
    </location>
</feature>
<evidence type="ECO:0008006" key="4">
    <source>
        <dbReference type="Google" id="ProtNLM"/>
    </source>
</evidence>
<keyword evidence="1" id="KW-0472">Membrane</keyword>
<evidence type="ECO:0000313" key="3">
    <source>
        <dbReference type="Proteomes" id="UP000184172"/>
    </source>
</evidence>
<organism evidence="2 3">
    <name type="scientific">Aequorivita viscosa</name>
    <dbReference type="NCBI Taxonomy" id="797419"/>
    <lineage>
        <taxon>Bacteria</taxon>
        <taxon>Pseudomonadati</taxon>
        <taxon>Bacteroidota</taxon>
        <taxon>Flavobacteriia</taxon>
        <taxon>Flavobacteriales</taxon>
        <taxon>Flavobacteriaceae</taxon>
        <taxon>Aequorivita</taxon>
    </lineage>
</organism>